<evidence type="ECO:0000313" key="5">
    <source>
        <dbReference type="EMBL" id="ANY74850.1"/>
    </source>
</evidence>
<comment type="similarity">
    <text evidence="1">Belongs to the short-chain dehydrogenases/reductases (SDR) family.</text>
</comment>
<dbReference type="InterPro" id="IPR002347">
    <property type="entry name" value="SDR_fam"/>
</dbReference>
<dbReference type="PROSITE" id="PS00061">
    <property type="entry name" value="ADH_SHORT"/>
    <property type="match status" value="1"/>
</dbReference>
<dbReference type="AlphaFoldDB" id="A0A1B2E4F9"/>
<accession>A0A1B2E4F9</accession>
<dbReference type="NCBIfam" id="NF005214">
    <property type="entry name" value="PRK06701.1"/>
    <property type="match status" value="1"/>
</dbReference>
<evidence type="ECO:0000259" key="4">
    <source>
        <dbReference type="SMART" id="SM00822"/>
    </source>
</evidence>
<protein>
    <submittedName>
        <fullName evidence="5">NAD(P)-dependent oxidoreductase</fullName>
    </submittedName>
</protein>
<name>A0A1B2E4F9_9BACL</name>
<feature type="domain" description="Ketoreductase" evidence="4">
    <location>
        <begin position="45"/>
        <end position="226"/>
    </location>
</feature>
<dbReference type="InterPro" id="IPR057326">
    <property type="entry name" value="KR_dom"/>
</dbReference>
<sequence>MTQDQQKQTMPAQHQNHRPGSETEMHPQPEFESNAYKAAGKLEGKVALITGGDSGIGRAVAVHYAKEGADVSIVYLNEHQDAEETKRQVEQEGRKCILIAGDVGDDAFCRDAVKETVEKLGKLDILVNNAAEQHPQKKIEDITKEQLERTFRTNIFGMFYMTQAAMPHLSKGSTIINTTSITAYRGSPQLLDYASTKGAIVAFTRSLSMNVVGQGIRVNAVAPGPIWTPLIPSTFPADQVSEFGSTQPMKRPGQPEELAPAYVYLASSDSSYVSGQVIHVNGGEVING</sequence>
<dbReference type="PANTHER" id="PTHR48107">
    <property type="entry name" value="NADPH-DEPENDENT ALDEHYDE REDUCTASE-LIKE PROTEIN, CHLOROPLASTIC-RELATED"/>
    <property type="match status" value="1"/>
</dbReference>
<evidence type="ECO:0000256" key="3">
    <source>
        <dbReference type="SAM" id="MobiDB-lite"/>
    </source>
</evidence>
<evidence type="ECO:0000256" key="2">
    <source>
        <dbReference type="ARBA" id="ARBA00023002"/>
    </source>
</evidence>
<gene>
    <name evidence="6" type="ORF">BBD40_14565</name>
    <name evidence="5" type="ORF">BBD41_21050</name>
</gene>
<dbReference type="Gene3D" id="3.40.50.720">
    <property type="entry name" value="NAD(P)-binding Rossmann-like Domain"/>
    <property type="match status" value="1"/>
</dbReference>
<dbReference type="PRINTS" id="PR00080">
    <property type="entry name" value="SDRFAMILY"/>
</dbReference>
<feature type="region of interest" description="Disordered" evidence="3">
    <location>
        <begin position="1"/>
        <end position="28"/>
    </location>
</feature>
<dbReference type="EMBL" id="MRVI01000001">
    <property type="protein sequence ID" value="OOC62982.1"/>
    <property type="molecule type" value="Genomic_DNA"/>
</dbReference>
<reference evidence="6 7" key="2">
    <citation type="submission" date="2016-12" db="EMBL/GenBank/DDBJ databases">
        <title>Genome sequencing and description of Paenibacillus sp. nov. from high altitude lake in the Indian Trans- Himalayas.</title>
        <authorList>
            <person name="Kiran S."/>
            <person name="Swarnkar M.K."/>
            <person name="Rana A."/>
            <person name="Tewari R."/>
            <person name="Gulati A."/>
        </authorList>
    </citation>
    <scope>NUCLEOTIDE SEQUENCE [LARGE SCALE GENOMIC DNA]</scope>
    <source>
        <strain evidence="6 7">IHBB 9951</strain>
    </source>
</reference>
<dbReference type="GO" id="GO:0016614">
    <property type="term" value="F:oxidoreductase activity, acting on CH-OH group of donors"/>
    <property type="evidence" value="ECO:0007669"/>
    <property type="project" value="UniProtKB-ARBA"/>
</dbReference>
<dbReference type="PRINTS" id="PR00081">
    <property type="entry name" value="GDHRDH"/>
</dbReference>
<dbReference type="FunFam" id="3.40.50.720:FF:000084">
    <property type="entry name" value="Short-chain dehydrogenase reductase"/>
    <property type="match status" value="1"/>
</dbReference>
<dbReference type="InterPro" id="IPR020904">
    <property type="entry name" value="Sc_DH/Rdtase_CS"/>
</dbReference>
<dbReference type="RefSeq" id="WP_077567740.1">
    <property type="nucleotide sequence ID" value="NZ_CP016809.1"/>
</dbReference>
<dbReference type="Pfam" id="PF13561">
    <property type="entry name" value="adh_short_C2"/>
    <property type="match status" value="1"/>
</dbReference>
<dbReference type="KEGG" id="pib:BBD41_21050"/>
<proteinExistence type="inferred from homology"/>
<dbReference type="SMART" id="SM00822">
    <property type="entry name" value="PKS_KR"/>
    <property type="match status" value="1"/>
</dbReference>
<dbReference type="CDD" id="cd05355">
    <property type="entry name" value="SDR_c1"/>
    <property type="match status" value="1"/>
</dbReference>
<evidence type="ECO:0000313" key="7">
    <source>
        <dbReference type="Proteomes" id="UP000189059"/>
    </source>
</evidence>
<evidence type="ECO:0000256" key="1">
    <source>
        <dbReference type="ARBA" id="ARBA00006484"/>
    </source>
</evidence>
<keyword evidence="7" id="KW-1185">Reference proteome</keyword>
<dbReference type="GO" id="GO:0008206">
    <property type="term" value="P:bile acid metabolic process"/>
    <property type="evidence" value="ECO:0007669"/>
    <property type="project" value="UniProtKB-ARBA"/>
</dbReference>
<feature type="compositionally biased region" description="Polar residues" evidence="3">
    <location>
        <begin position="1"/>
        <end position="14"/>
    </location>
</feature>
<dbReference type="OrthoDB" id="9803333at2"/>
<keyword evidence="2" id="KW-0560">Oxidoreductase</keyword>
<dbReference type="Proteomes" id="UP000189059">
    <property type="component" value="Unassembled WGS sequence"/>
</dbReference>
<feature type="compositionally biased region" description="Basic and acidic residues" evidence="3">
    <location>
        <begin position="19"/>
        <end position="28"/>
    </location>
</feature>
<dbReference type="SUPFAM" id="SSF51735">
    <property type="entry name" value="NAD(P)-binding Rossmann-fold domains"/>
    <property type="match status" value="1"/>
</dbReference>
<organism evidence="5">
    <name type="scientific">Paenibacillus ihbetae</name>
    <dbReference type="NCBI Taxonomy" id="1870820"/>
    <lineage>
        <taxon>Bacteria</taxon>
        <taxon>Bacillati</taxon>
        <taxon>Bacillota</taxon>
        <taxon>Bacilli</taxon>
        <taxon>Bacillales</taxon>
        <taxon>Paenibacillaceae</taxon>
        <taxon>Paenibacillus</taxon>
    </lineage>
</organism>
<evidence type="ECO:0000313" key="6">
    <source>
        <dbReference type="EMBL" id="OOC62982.1"/>
    </source>
</evidence>
<dbReference type="PANTHER" id="PTHR48107:SF16">
    <property type="entry name" value="NADPH-DEPENDENT ALDEHYDE REDUCTASE 1, CHLOROPLASTIC"/>
    <property type="match status" value="1"/>
</dbReference>
<dbReference type="InterPro" id="IPR036291">
    <property type="entry name" value="NAD(P)-bd_dom_sf"/>
</dbReference>
<reference evidence="5" key="1">
    <citation type="submission" date="2016-08" db="EMBL/GenBank/DDBJ databases">
        <title>Complete Genome Seqeunce of Paenibacillus sp. nov. IHBB 9852 from high altitute lake of Indian trans-Himalayas.</title>
        <authorList>
            <person name="Kiran S."/>
            <person name="Swarnkar M.K."/>
            <person name="Rana A."/>
            <person name="Tewari R."/>
            <person name="Gulati A."/>
        </authorList>
    </citation>
    <scope>NUCLEOTIDE SEQUENCE [LARGE SCALE GENOMIC DNA]</scope>
    <source>
        <strain evidence="5">IHBB 9852</strain>
    </source>
</reference>
<dbReference type="EMBL" id="CP016809">
    <property type="protein sequence ID" value="ANY74850.1"/>
    <property type="molecule type" value="Genomic_DNA"/>
</dbReference>